<dbReference type="GO" id="GO:1902983">
    <property type="term" value="P:DNA strand elongation involved in mitotic DNA replication"/>
    <property type="evidence" value="ECO:0007669"/>
    <property type="project" value="TreeGrafter"/>
</dbReference>
<dbReference type="InterPro" id="IPR021151">
    <property type="entry name" value="GINS_A"/>
</dbReference>
<dbReference type="InterPro" id="IPR005339">
    <property type="entry name" value="GINS_Psf1"/>
</dbReference>
<dbReference type="AlphaFoldDB" id="A0A8J5Z9V0"/>
<name>A0A8J5Z9V0_9ROSI</name>
<dbReference type="PANTHER" id="PTHR12914">
    <property type="entry name" value="PARTNER OF SLD5"/>
    <property type="match status" value="1"/>
</dbReference>
<dbReference type="Proteomes" id="UP000701853">
    <property type="component" value="Chromosome 5"/>
</dbReference>
<feature type="domain" description="DNA replication complex GINS protein PSF1 C-terminal" evidence="6">
    <location>
        <begin position="198"/>
        <end position="249"/>
    </location>
</feature>
<evidence type="ECO:0008006" key="9">
    <source>
        <dbReference type="Google" id="ProtNLM"/>
    </source>
</evidence>
<dbReference type="InterPro" id="IPR036224">
    <property type="entry name" value="GINS_bundle-like_dom_sf"/>
</dbReference>
<dbReference type="Pfam" id="PF24997">
    <property type="entry name" value="PSF1_C"/>
    <property type="match status" value="1"/>
</dbReference>
<dbReference type="OrthoDB" id="10252587at2759"/>
<protein>
    <recommendedName>
        <fullName evidence="9">GINS subunit domain-containing protein</fullName>
    </recommendedName>
</protein>
<accession>A0A8J5Z9V0</accession>
<evidence type="ECO:0000256" key="3">
    <source>
        <dbReference type="ARBA" id="ARBA00022705"/>
    </source>
</evidence>
<gene>
    <name evidence="7" type="ORF">CXB51_012539</name>
</gene>
<dbReference type="GO" id="GO:0000811">
    <property type="term" value="C:GINS complex"/>
    <property type="evidence" value="ECO:0007669"/>
    <property type="project" value="InterPro"/>
</dbReference>
<comment type="subcellular location">
    <subcellularLocation>
        <location evidence="1">Nucleus</location>
    </subcellularLocation>
</comment>
<evidence type="ECO:0000256" key="2">
    <source>
        <dbReference type="ARBA" id="ARBA00006677"/>
    </source>
</evidence>
<organism evidence="7 8">
    <name type="scientific">Gossypium anomalum</name>
    <dbReference type="NCBI Taxonomy" id="47600"/>
    <lineage>
        <taxon>Eukaryota</taxon>
        <taxon>Viridiplantae</taxon>
        <taxon>Streptophyta</taxon>
        <taxon>Embryophyta</taxon>
        <taxon>Tracheophyta</taxon>
        <taxon>Spermatophyta</taxon>
        <taxon>Magnoliopsida</taxon>
        <taxon>eudicotyledons</taxon>
        <taxon>Gunneridae</taxon>
        <taxon>Pentapetalae</taxon>
        <taxon>rosids</taxon>
        <taxon>malvids</taxon>
        <taxon>Malvales</taxon>
        <taxon>Malvaceae</taxon>
        <taxon>Malvoideae</taxon>
        <taxon>Gossypium</taxon>
    </lineage>
</organism>
<dbReference type="Gene3D" id="1.20.58.1030">
    <property type="match status" value="1"/>
</dbReference>
<feature type="domain" description="GINS subunit" evidence="5">
    <location>
        <begin position="97"/>
        <end position="186"/>
    </location>
</feature>
<dbReference type="CDD" id="cd21696">
    <property type="entry name" value="GINS_B_Psf1"/>
    <property type="match status" value="1"/>
</dbReference>
<dbReference type="CDD" id="cd11710">
    <property type="entry name" value="GINS_A_psf1"/>
    <property type="match status" value="1"/>
</dbReference>
<comment type="caution">
    <text evidence="7">The sequence shown here is derived from an EMBL/GenBank/DDBJ whole genome shotgun (WGS) entry which is preliminary data.</text>
</comment>
<evidence type="ECO:0000313" key="7">
    <source>
        <dbReference type="EMBL" id="KAG8494761.1"/>
    </source>
</evidence>
<keyword evidence="8" id="KW-1185">Reference proteome</keyword>
<comment type="similarity">
    <text evidence="2">Belongs to the GINS1/PSF1 family.</text>
</comment>
<sequence length="250" mass="28647">MHGRKAYQLVKEFAGSEKGHLKIFNVSLLDFSLLGTKKRVVDAMEVSSVNRDGELEFKENMGGENVEELERVCGGDELFERVAEECNEHHNALQSLIRKMQEEGLEVQTARNADHYGALVHHLSLIRNKRCLMAYVYNRAEIIRDLAWKVGLLHELPCEIKEKFSDSEEQYFKDHSKSLKMYMSQLSLDVNVDMVPPKDPYIKVRVLEDLGSGIILSDKSANFASHSMHFLKRTDAEQYIARGLMEELIS</sequence>
<proteinExistence type="inferred from homology"/>
<dbReference type="EMBL" id="JAHUZN010000005">
    <property type="protein sequence ID" value="KAG8494761.1"/>
    <property type="molecule type" value="Genomic_DNA"/>
</dbReference>
<dbReference type="InterPro" id="IPR056783">
    <property type="entry name" value="PSF1_C"/>
</dbReference>
<dbReference type="PANTHER" id="PTHR12914:SF2">
    <property type="entry name" value="DNA REPLICATION COMPLEX GINS PROTEIN PSF1"/>
    <property type="match status" value="1"/>
</dbReference>
<keyword evidence="4" id="KW-0539">Nucleus</keyword>
<evidence type="ECO:0000313" key="8">
    <source>
        <dbReference type="Proteomes" id="UP000701853"/>
    </source>
</evidence>
<reference evidence="7 8" key="1">
    <citation type="journal article" date="2021" name="bioRxiv">
        <title>The Gossypium anomalum genome as a resource for cotton improvement and evolutionary analysis of hybrid incompatibility.</title>
        <authorList>
            <person name="Grover C.E."/>
            <person name="Yuan D."/>
            <person name="Arick M.A."/>
            <person name="Miller E.R."/>
            <person name="Hu G."/>
            <person name="Peterson D.G."/>
            <person name="Wendel J.F."/>
            <person name="Udall J.A."/>
        </authorList>
    </citation>
    <scope>NUCLEOTIDE SEQUENCE [LARGE SCALE GENOMIC DNA]</scope>
    <source>
        <strain evidence="7">JFW-Udall</strain>
        <tissue evidence="7">Leaf</tissue>
    </source>
</reference>
<evidence type="ECO:0000259" key="6">
    <source>
        <dbReference type="Pfam" id="PF24997"/>
    </source>
</evidence>
<evidence type="ECO:0000259" key="5">
    <source>
        <dbReference type="Pfam" id="PF05916"/>
    </source>
</evidence>
<keyword evidence="3" id="KW-0235">DNA replication</keyword>
<dbReference type="Pfam" id="PF05916">
    <property type="entry name" value="Sld5"/>
    <property type="match status" value="1"/>
</dbReference>
<evidence type="ECO:0000256" key="4">
    <source>
        <dbReference type="ARBA" id="ARBA00023242"/>
    </source>
</evidence>
<dbReference type="SUPFAM" id="SSF158573">
    <property type="entry name" value="GINS helical bundle-like"/>
    <property type="match status" value="1"/>
</dbReference>
<evidence type="ECO:0000256" key="1">
    <source>
        <dbReference type="ARBA" id="ARBA00004123"/>
    </source>
</evidence>